<accession>A0A382NWW8</accession>
<sequence length="58" mass="6315">VLKAECLPEVIGIPLNEQEENERATEGLPGLGELYPLVVGQGFRLTKVVDGVVLSYDF</sequence>
<reference evidence="1" key="1">
    <citation type="submission" date="2018-05" db="EMBL/GenBank/DDBJ databases">
        <authorList>
            <person name="Lanie J.A."/>
            <person name="Ng W.-L."/>
            <person name="Kazmierczak K.M."/>
            <person name="Andrzejewski T.M."/>
            <person name="Davidsen T.M."/>
            <person name="Wayne K.J."/>
            <person name="Tettelin H."/>
            <person name="Glass J.I."/>
            <person name="Rusch D."/>
            <person name="Podicherti R."/>
            <person name="Tsui H.-C.T."/>
            <person name="Winkler M.E."/>
        </authorList>
    </citation>
    <scope>NUCLEOTIDE SEQUENCE</scope>
</reference>
<dbReference type="AlphaFoldDB" id="A0A382NWW8"/>
<gene>
    <name evidence="1" type="ORF">METZ01_LOCUS317076</name>
</gene>
<evidence type="ECO:0000313" key="1">
    <source>
        <dbReference type="EMBL" id="SVC64222.1"/>
    </source>
</evidence>
<protein>
    <submittedName>
        <fullName evidence="1">Uncharacterized protein</fullName>
    </submittedName>
</protein>
<dbReference type="EMBL" id="UINC01102526">
    <property type="protein sequence ID" value="SVC64222.1"/>
    <property type="molecule type" value="Genomic_DNA"/>
</dbReference>
<proteinExistence type="predicted"/>
<feature type="non-terminal residue" evidence="1">
    <location>
        <position position="1"/>
    </location>
</feature>
<feature type="non-terminal residue" evidence="1">
    <location>
        <position position="58"/>
    </location>
</feature>
<organism evidence="1">
    <name type="scientific">marine metagenome</name>
    <dbReference type="NCBI Taxonomy" id="408172"/>
    <lineage>
        <taxon>unclassified sequences</taxon>
        <taxon>metagenomes</taxon>
        <taxon>ecological metagenomes</taxon>
    </lineage>
</organism>
<name>A0A382NWW8_9ZZZZ</name>